<keyword evidence="2" id="KW-1185">Reference proteome</keyword>
<dbReference type="EMBL" id="PDCK01000044">
    <property type="protein sequence ID" value="PRQ23199.1"/>
    <property type="molecule type" value="Genomic_DNA"/>
</dbReference>
<comment type="caution">
    <text evidence="1">The sequence shown here is derived from an EMBL/GenBank/DDBJ whole genome shotgun (WGS) entry which is preliminary data.</text>
</comment>
<accession>A0A2P6PMN8</accession>
<gene>
    <name evidence="1" type="ORF">RchiOBHm_Chr6g0258741</name>
</gene>
<evidence type="ECO:0000313" key="2">
    <source>
        <dbReference type="Proteomes" id="UP000238479"/>
    </source>
</evidence>
<dbReference type="Proteomes" id="UP000238479">
    <property type="component" value="Chromosome 6"/>
</dbReference>
<dbReference type="Gramene" id="PRQ23199">
    <property type="protein sequence ID" value="PRQ23199"/>
    <property type="gene ID" value="RchiOBHm_Chr6g0258741"/>
</dbReference>
<organism evidence="1 2">
    <name type="scientific">Rosa chinensis</name>
    <name type="common">China rose</name>
    <dbReference type="NCBI Taxonomy" id="74649"/>
    <lineage>
        <taxon>Eukaryota</taxon>
        <taxon>Viridiplantae</taxon>
        <taxon>Streptophyta</taxon>
        <taxon>Embryophyta</taxon>
        <taxon>Tracheophyta</taxon>
        <taxon>Spermatophyta</taxon>
        <taxon>Magnoliopsida</taxon>
        <taxon>eudicotyledons</taxon>
        <taxon>Gunneridae</taxon>
        <taxon>Pentapetalae</taxon>
        <taxon>rosids</taxon>
        <taxon>fabids</taxon>
        <taxon>Rosales</taxon>
        <taxon>Rosaceae</taxon>
        <taxon>Rosoideae</taxon>
        <taxon>Rosoideae incertae sedis</taxon>
        <taxon>Rosa</taxon>
    </lineage>
</organism>
<reference evidence="1 2" key="1">
    <citation type="journal article" date="2018" name="Nat. Genet.">
        <title>The Rosa genome provides new insights in the design of modern roses.</title>
        <authorList>
            <person name="Bendahmane M."/>
        </authorList>
    </citation>
    <scope>NUCLEOTIDE SEQUENCE [LARGE SCALE GENOMIC DNA]</scope>
    <source>
        <strain evidence="2">cv. Old Blush</strain>
    </source>
</reference>
<evidence type="ECO:0000313" key="1">
    <source>
        <dbReference type="EMBL" id="PRQ23199.1"/>
    </source>
</evidence>
<proteinExistence type="predicted"/>
<dbReference type="OrthoDB" id="10562509at2759"/>
<name>A0A2P6PMN8_ROSCH</name>
<dbReference type="AlphaFoldDB" id="A0A2P6PMN8"/>
<protein>
    <submittedName>
        <fullName evidence="1">Uncharacterized protein</fullName>
    </submittedName>
</protein>
<sequence length="422" mass="48649">MANQIRNPSAELEGLLRDHTSYQNPEFLAVSGQHKYHFSSNPSYPDGSVENLRYIKYEPIRGIECFATGQIFDNCGDAIEHWKIQKRYDARFVMHPQECVTVKHDSKVLYMLIFPKVIRDISVWIEEHAKGQVSDVDMWEVLKKTEKAMRYLSVESHSRRSHGNLLRGIGIAADLNVYFFNFGADKKGYSTDIQVLDDILTSIEPKLVDPTIQHCVTRWKSFLSVACSLSSCATTPPLFCPFDSNHVRVILHYPASWDDEEKLRFLANIHKLCTDKCHRYPSNLMNDSTFDAEMAKKYSNWGNLISATTNALSQVYQFGCRQGNYLRTDRAGNWVLWEASVVLFAHNSVKHYSERAQAHNNKLLNNPSLTYMPELISSQVLDALYQEFSKFIEDIYEAFYKALENGYRHHMFNLSQILSGRL</sequence>